<dbReference type="PANTHER" id="PTHR40626:SF13">
    <property type="entry name" value="RESPIRATION FACTOR 2-RELATED"/>
    <property type="match status" value="1"/>
</dbReference>
<evidence type="ECO:0000313" key="11">
    <source>
        <dbReference type="Proteomes" id="UP000738349"/>
    </source>
</evidence>
<comment type="subcellular location">
    <subcellularLocation>
        <location evidence="1">Nucleus</location>
    </subcellularLocation>
</comment>
<protein>
    <recommendedName>
        <fullName evidence="9">C2H2-type domain-containing protein</fullName>
    </recommendedName>
</protein>
<dbReference type="CDD" id="cd12148">
    <property type="entry name" value="fungal_TF_MHR"/>
    <property type="match status" value="1"/>
</dbReference>
<evidence type="ECO:0000256" key="3">
    <source>
        <dbReference type="ARBA" id="ARBA00022737"/>
    </source>
</evidence>
<feature type="region of interest" description="Disordered" evidence="8">
    <location>
        <begin position="98"/>
        <end position="123"/>
    </location>
</feature>
<dbReference type="GO" id="GO:0008270">
    <property type="term" value="F:zinc ion binding"/>
    <property type="evidence" value="ECO:0007669"/>
    <property type="project" value="UniProtKB-KW"/>
</dbReference>
<dbReference type="GO" id="GO:0000785">
    <property type="term" value="C:chromatin"/>
    <property type="evidence" value="ECO:0007669"/>
    <property type="project" value="TreeGrafter"/>
</dbReference>
<keyword evidence="2" id="KW-0479">Metal-binding</keyword>
<evidence type="ECO:0000256" key="2">
    <source>
        <dbReference type="ARBA" id="ARBA00022723"/>
    </source>
</evidence>
<gene>
    <name evidence="10" type="ORF">EDB81DRAFT_809061</name>
</gene>
<comment type="caution">
    <text evidence="10">The sequence shown here is derived from an EMBL/GenBank/DDBJ whole genome shotgun (WGS) entry which is preliminary data.</text>
</comment>
<dbReference type="GO" id="GO:0000978">
    <property type="term" value="F:RNA polymerase II cis-regulatory region sequence-specific DNA binding"/>
    <property type="evidence" value="ECO:0007669"/>
    <property type="project" value="InterPro"/>
</dbReference>
<evidence type="ECO:0000256" key="8">
    <source>
        <dbReference type="SAM" id="MobiDB-lite"/>
    </source>
</evidence>
<dbReference type="Proteomes" id="UP000738349">
    <property type="component" value="Unassembled WGS sequence"/>
</dbReference>
<evidence type="ECO:0000256" key="5">
    <source>
        <dbReference type="ARBA" id="ARBA00022833"/>
    </source>
</evidence>
<feature type="domain" description="C2H2-type" evidence="9">
    <location>
        <begin position="62"/>
        <end position="90"/>
    </location>
</feature>
<organism evidence="10 11">
    <name type="scientific">Dactylonectria macrodidyma</name>
    <dbReference type="NCBI Taxonomy" id="307937"/>
    <lineage>
        <taxon>Eukaryota</taxon>
        <taxon>Fungi</taxon>
        <taxon>Dikarya</taxon>
        <taxon>Ascomycota</taxon>
        <taxon>Pezizomycotina</taxon>
        <taxon>Sordariomycetes</taxon>
        <taxon>Hypocreomycetidae</taxon>
        <taxon>Hypocreales</taxon>
        <taxon>Nectriaceae</taxon>
        <taxon>Dactylonectria</taxon>
    </lineage>
</organism>
<keyword evidence="11" id="KW-1185">Reference proteome</keyword>
<dbReference type="PANTHER" id="PTHR40626">
    <property type="entry name" value="MIP31509P"/>
    <property type="match status" value="1"/>
</dbReference>
<dbReference type="InterPro" id="IPR036236">
    <property type="entry name" value="Znf_C2H2_sf"/>
</dbReference>
<dbReference type="OrthoDB" id="40579at2759"/>
<evidence type="ECO:0000256" key="7">
    <source>
        <dbReference type="PROSITE-ProRule" id="PRU00042"/>
    </source>
</evidence>
<dbReference type="SMART" id="SM00355">
    <property type="entry name" value="ZnF_C2H2"/>
    <property type="match status" value="2"/>
</dbReference>
<dbReference type="PROSITE" id="PS00028">
    <property type="entry name" value="ZINC_FINGER_C2H2_1"/>
    <property type="match status" value="2"/>
</dbReference>
<evidence type="ECO:0000256" key="4">
    <source>
        <dbReference type="ARBA" id="ARBA00022771"/>
    </source>
</evidence>
<dbReference type="GO" id="GO:0000981">
    <property type="term" value="F:DNA-binding transcription factor activity, RNA polymerase II-specific"/>
    <property type="evidence" value="ECO:0007669"/>
    <property type="project" value="InterPro"/>
</dbReference>
<reference evidence="10" key="1">
    <citation type="journal article" date="2021" name="Nat. Commun.">
        <title>Genetic determinants of endophytism in the Arabidopsis root mycobiome.</title>
        <authorList>
            <person name="Mesny F."/>
            <person name="Miyauchi S."/>
            <person name="Thiergart T."/>
            <person name="Pickel B."/>
            <person name="Atanasova L."/>
            <person name="Karlsson M."/>
            <person name="Huettel B."/>
            <person name="Barry K.W."/>
            <person name="Haridas S."/>
            <person name="Chen C."/>
            <person name="Bauer D."/>
            <person name="Andreopoulos W."/>
            <person name="Pangilinan J."/>
            <person name="LaButti K."/>
            <person name="Riley R."/>
            <person name="Lipzen A."/>
            <person name="Clum A."/>
            <person name="Drula E."/>
            <person name="Henrissat B."/>
            <person name="Kohler A."/>
            <person name="Grigoriev I.V."/>
            <person name="Martin F.M."/>
            <person name="Hacquard S."/>
        </authorList>
    </citation>
    <scope>NUCLEOTIDE SEQUENCE</scope>
    <source>
        <strain evidence="10">MPI-CAGE-AT-0147</strain>
    </source>
</reference>
<keyword evidence="5" id="KW-0862">Zinc</keyword>
<name>A0A9P9IQB4_9HYPO</name>
<proteinExistence type="predicted"/>
<feature type="region of interest" description="Disordered" evidence="8">
    <location>
        <begin position="164"/>
        <end position="198"/>
    </location>
</feature>
<dbReference type="InterPro" id="IPR013087">
    <property type="entry name" value="Znf_C2H2_type"/>
</dbReference>
<feature type="domain" description="C2H2-type" evidence="9">
    <location>
        <begin position="34"/>
        <end position="61"/>
    </location>
</feature>
<sequence length="869" mass="98706">MQYQPLHFINLSGRAPWHARHTMPQSQPLNQPTFPCRSCDSIFKRPDHRARHERSHRNLRPFRCGICSRSFGRRDILLRHAAHVHQGREVLEYLEEQPQERDILTSSSKESSSSVDRSLSSPIESSLLRDTGLTLHLTDVAHVEQDKEAPEYLLEQPQETAIWTSSPKTSFLSTGRSQSNTTGPSPPEDTEMSGDYSDTFAGPKLDLAHLTALEEPDLDRLLASLPAIHSYTDLARLLQQKHIPHVHQLNNNLLYTSHVRTHEIPSIHHNLFPTTNHQLIKRSLFSTSPLYGLLDRSTFDRLVGLYKHHYAAIFPFLHFPTLDLSIELPNEFGFVKNDMACSTQGFCNAWKRKPHPTLVLSILVVGAIYDHNSKLARELYHITGKQLLKWLTQTRDGNPTGPPPLDLIQALLNYVSFGVSFGDESIERLTIGHAISLGALIKTAGLEKRSSGDSIYVPAPCKSCNTTPPVHWLDWSVREERKRALFAFSALMSSALTYLENVPSVYWRDIEQAMPCSDDTWKAETCEVWGVWFQETPPEPLFCAQLDAMFRKTNTKDHDTERSTTIPADKTGGAHNSDDSWQISLASPFTCFTIIASIHADIWQKKWQGTTDTEATKLALKRWQNMWLQLSLQSETSNLHPLVGCCLSMFDNSQLLLHVDVTEAKEYLSSRNYDRFCVTLRNLDLKLDSDGPGCSLSENRMEVERQVDDIYFNSARHKAFRQVALYSVNALEMTFKSNPWWKSGSTAKDIPLQAGIAIFYCSQILSIWLCYFCNCFREGLYTNMCDSEERTEDACLVEKIIMYAGNRKLQFKAHFAVPSLSVALKETAVAELACDLLVFHSHALQQSETWPAFVHLSKALKRRSITIFK</sequence>
<dbReference type="PROSITE" id="PS50157">
    <property type="entry name" value="ZINC_FINGER_C2H2_2"/>
    <property type="match status" value="2"/>
</dbReference>
<keyword evidence="6" id="KW-0539">Nucleus</keyword>
<dbReference type="AlphaFoldDB" id="A0A9P9IQB4"/>
<evidence type="ECO:0000259" key="9">
    <source>
        <dbReference type="PROSITE" id="PS50157"/>
    </source>
</evidence>
<keyword evidence="3" id="KW-0677">Repeat</keyword>
<evidence type="ECO:0000313" key="10">
    <source>
        <dbReference type="EMBL" id="KAH7127340.1"/>
    </source>
</evidence>
<keyword evidence="4 7" id="KW-0863">Zinc-finger</keyword>
<dbReference type="EMBL" id="JAGMUV010000019">
    <property type="protein sequence ID" value="KAH7127340.1"/>
    <property type="molecule type" value="Genomic_DNA"/>
</dbReference>
<feature type="compositionally biased region" description="Polar residues" evidence="8">
    <location>
        <begin position="164"/>
        <end position="183"/>
    </location>
</feature>
<dbReference type="InterPro" id="IPR051059">
    <property type="entry name" value="VerF-like"/>
</dbReference>
<feature type="compositionally biased region" description="Low complexity" evidence="8">
    <location>
        <begin position="106"/>
        <end position="121"/>
    </location>
</feature>
<dbReference type="Gene3D" id="3.30.160.60">
    <property type="entry name" value="Classic Zinc Finger"/>
    <property type="match status" value="1"/>
</dbReference>
<dbReference type="GO" id="GO:0005634">
    <property type="term" value="C:nucleus"/>
    <property type="evidence" value="ECO:0007669"/>
    <property type="project" value="UniProtKB-SubCell"/>
</dbReference>
<accession>A0A9P9IQB4</accession>
<evidence type="ECO:0000256" key="1">
    <source>
        <dbReference type="ARBA" id="ARBA00004123"/>
    </source>
</evidence>
<dbReference type="SUPFAM" id="SSF57667">
    <property type="entry name" value="beta-beta-alpha zinc fingers"/>
    <property type="match status" value="1"/>
</dbReference>
<evidence type="ECO:0000256" key="6">
    <source>
        <dbReference type="ARBA" id="ARBA00023242"/>
    </source>
</evidence>